<evidence type="ECO:0000256" key="1">
    <source>
        <dbReference type="ARBA" id="ARBA00023015"/>
    </source>
</evidence>
<dbReference type="Pfam" id="PF00440">
    <property type="entry name" value="TetR_N"/>
    <property type="match status" value="1"/>
</dbReference>
<accession>A0A4Q1VNS4</accession>
<keyword evidence="1" id="KW-0805">Transcription regulation</keyword>
<evidence type="ECO:0000256" key="3">
    <source>
        <dbReference type="ARBA" id="ARBA00023163"/>
    </source>
</evidence>
<dbReference type="Proteomes" id="UP000290819">
    <property type="component" value="Unassembled WGS sequence"/>
</dbReference>
<dbReference type="GO" id="GO:0003700">
    <property type="term" value="F:DNA-binding transcription factor activity"/>
    <property type="evidence" value="ECO:0007669"/>
    <property type="project" value="TreeGrafter"/>
</dbReference>
<keyword evidence="2 4" id="KW-0238">DNA-binding</keyword>
<dbReference type="EMBL" id="MZXW01000004">
    <property type="protein sequence ID" value="RXT54238.1"/>
    <property type="molecule type" value="Genomic_DNA"/>
</dbReference>
<reference evidence="7 8" key="1">
    <citation type="submission" date="2017-03" db="EMBL/GenBank/DDBJ databases">
        <authorList>
            <person name="Safronova V.I."/>
            <person name="Sazanova A.L."/>
            <person name="Chirak E.R."/>
        </authorList>
    </citation>
    <scope>NUCLEOTIDE SEQUENCE [LARGE SCALE GENOMIC DNA]</scope>
    <source>
        <strain evidence="7 8">Opo-243</strain>
    </source>
</reference>
<dbReference type="PRINTS" id="PR00455">
    <property type="entry name" value="HTHTETR"/>
</dbReference>
<dbReference type="OrthoDB" id="9805134at2"/>
<dbReference type="InterPro" id="IPR009057">
    <property type="entry name" value="Homeodomain-like_sf"/>
</dbReference>
<evidence type="ECO:0000256" key="5">
    <source>
        <dbReference type="SAM" id="MobiDB-lite"/>
    </source>
</evidence>
<dbReference type="RefSeq" id="WP_129267582.1">
    <property type="nucleotide sequence ID" value="NZ_MZXW01000004.1"/>
</dbReference>
<proteinExistence type="predicted"/>
<evidence type="ECO:0000313" key="7">
    <source>
        <dbReference type="EMBL" id="RXT54238.1"/>
    </source>
</evidence>
<comment type="caution">
    <text evidence="7">The sequence shown here is derived from an EMBL/GenBank/DDBJ whole genome shotgun (WGS) entry which is preliminary data.</text>
</comment>
<name>A0A4Q1VNS4_9BRAD</name>
<feature type="DNA-binding region" description="H-T-H motif" evidence="4">
    <location>
        <begin position="58"/>
        <end position="77"/>
    </location>
</feature>
<evidence type="ECO:0000256" key="4">
    <source>
        <dbReference type="PROSITE-ProRule" id="PRU00335"/>
    </source>
</evidence>
<dbReference type="AlphaFoldDB" id="A0A4Q1VNS4"/>
<gene>
    <name evidence="7" type="ORF">B5V03_02000</name>
</gene>
<keyword evidence="3" id="KW-0804">Transcription</keyword>
<dbReference type="InterPro" id="IPR001647">
    <property type="entry name" value="HTH_TetR"/>
</dbReference>
<evidence type="ECO:0000256" key="2">
    <source>
        <dbReference type="ARBA" id="ARBA00023125"/>
    </source>
</evidence>
<dbReference type="PROSITE" id="PS50977">
    <property type="entry name" value="HTH_TETR_2"/>
    <property type="match status" value="1"/>
</dbReference>
<dbReference type="InterPro" id="IPR050109">
    <property type="entry name" value="HTH-type_TetR-like_transc_reg"/>
</dbReference>
<dbReference type="Gene3D" id="1.10.357.10">
    <property type="entry name" value="Tetracycline Repressor, domain 2"/>
    <property type="match status" value="1"/>
</dbReference>
<dbReference type="SUPFAM" id="SSF46689">
    <property type="entry name" value="Homeodomain-like"/>
    <property type="match status" value="1"/>
</dbReference>
<evidence type="ECO:0000313" key="8">
    <source>
        <dbReference type="Proteomes" id="UP000290819"/>
    </source>
</evidence>
<dbReference type="GO" id="GO:0000976">
    <property type="term" value="F:transcription cis-regulatory region binding"/>
    <property type="evidence" value="ECO:0007669"/>
    <property type="project" value="TreeGrafter"/>
</dbReference>
<protein>
    <recommendedName>
        <fullName evidence="6">HTH tetR-type domain-containing protein</fullName>
    </recommendedName>
</protein>
<dbReference type="PANTHER" id="PTHR30055:SF234">
    <property type="entry name" value="HTH-TYPE TRANSCRIPTIONAL REGULATOR BETI"/>
    <property type="match status" value="1"/>
</dbReference>
<feature type="region of interest" description="Disordered" evidence="5">
    <location>
        <begin position="1"/>
        <end position="37"/>
    </location>
</feature>
<sequence>MTESESSSSTRARRTAKSPSSPRARTRRTQAERREQTRTQILEVSSQLIRSRGVSGLRTQEVAELAGVSQGAQFHHFPTKDDLVIATFAYVHDKFVQRSRWQPSAESSLAEVIDHIIEDAFDFYFDDAFYLDLALGIDGQSPLLDKVQKRIITSRFQAETAWREALEAKGLRRSIARDVLAMTLSLVRGFGVRHLMERDKPQFLRLSRWWSKIILDYLASHNELSTSRNAKKTRS</sequence>
<organism evidence="7 8">
    <name type="scientific">Bradyrhizobium betae</name>
    <dbReference type="NCBI Taxonomy" id="244734"/>
    <lineage>
        <taxon>Bacteria</taxon>
        <taxon>Pseudomonadati</taxon>
        <taxon>Pseudomonadota</taxon>
        <taxon>Alphaproteobacteria</taxon>
        <taxon>Hyphomicrobiales</taxon>
        <taxon>Nitrobacteraceae</taxon>
        <taxon>Bradyrhizobium</taxon>
    </lineage>
</organism>
<evidence type="ECO:0000259" key="6">
    <source>
        <dbReference type="PROSITE" id="PS50977"/>
    </source>
</evidence>
<feature type="domain" description="HTH tetR-type" evidence="6">
    <location>
        <begin position="35"/>
        <end position="95"/>
    </location>
</feature>
<dbReference type="PANTHER" id="PTHR30055">
    <property type="entry name" value="HTH-TYPE TRANSCRIPTIONAL REGULATOR RUTR"/>
    <property type="match status" value="1"/>
</dbReference>
<keyword evidence="8" id="KW-1185">Reference proteome</keyword>
<feature type="compositionally biased region" description="Low complexity" evidence="5">
    <location>
        <begin position="1"/>
        <end position="10"/>
    </location>
</feature>